<comment type="similarity">
    <text evidence="4">Belongs to the CDIP1/LITAF family.</text>
</comment>
<dbReference type="RefSeq" id="XP_022092619.1">
    <property type="nucleotide sequence ID" value="XM_022236927.1"/>
</dbReference>
<feature type="region of interest" description="Disordered" evidence="8">
    <location>
        <begin position="1"/>
        <end position="75"/>
    </location>
</feature>
<evidence type="ECO:0000259" key="10">
    <source>
        <dbReference type="PROSITE" id="PS51837"/>
    </source>
</evidence>
<evidence type="ECO:0000313" key="13">
    <source>
        <dbReference type="RefSeq" id="XP_022092620.1"/>
    </source>
</evidence>
<keyword evidence="5" id="KW-0479">Metal-binding</keyword>
<evidence type="ECO:0000256" key="4">
    <source>
        <dbReference type="ARBA" id="ARBA00005975"/>
    </source>
</evidence>
<dbReference type="Proteomes" id="UP000694845">
    <property type="component" value="Unplaced"/>
</dbReference>
<dbReference type="GO" id="GO:0005765">
    <property type="term" value="C:lysosomal membrane"/>
    <property type="evidence" value="ECO:0007669"/>
    <property type="project" value="UniProtKB-SubCell"/>
</dbReference>
<evidence type="ECO:0000313" key="18">
    <source>
        <dbReference type="RefSeq" id="XP_022092626.1"/>
    </source>
</evidence>
<dbReference type="RefSeq" id="XP_022092626.1">
    <property type="nucleotide sequence ID" value="XM_022236934.1"/>
</dbReference>
<evidence type="ECO:0000313" key="11">
    <source>
        <dbReference type="Proteomes" id="UP000694845"/>
    </source>
</evidence>
<dbReference type="RefSeq" id="XP_022092622.1">
    <property type="nucleotide sequence ID" value="XM_022236930.1"/>
</dbReference>
<dbReference type="RefSeq" id="XP_022092621.1">
    <property type="nucleotide sequence ID" value="XM_022236929.1"/>
</dbReference>
<evidence type="ECO:0000313" key="12">
    <source>
        <dbReference type="RefSeq" id="XP_022092619.1"/>
    </source>
</evidence>
<evidence type="ECO:0000313" key="17">
    <source>
        <dbReference type="RefSeq" id="XP_022092625.1"/>
    </source>
</evidence>
<name>A0A8B7YJ27_ACAPL</name>
<dbReference type="AlphaFoldDB" id="A0A8B7YJ27"/>
<dbReference type="SMART" id="SM00714">
    <property type="entry name" value="LITAF"/>
    <property type="match status" value="1"/>
</dbReference>
<evidence type="ECO:0000256" key="7">
    <source>
        <dbReference type="ARBA" id="ARBA00023136"/>
    </source>
</evidence>
<reference evidence="12 13" key="1">
    <citation type="submission" date="2025-04" db="UniProtKB">
        <authorList>
            <consortium name="RefSeq"/>
        </authorList>
    </citation>
    <scope>IDENTIFICATION</scope>
</reference>
<evidence type="ECO:0000256" key="2">
    <source>
        <dbReference type="ARBA" id="ARBA00004481"/>
    </source>
</evidence>
<protein>
    <submittedName>
        <fullName evidence="12 13">Lipopolysaccharide-induced tumor necrosis factor-alpha factor homolog isoform X2</fullName>
    </submittedName>
</protein>
<sequence length="170" mass="18278">MELETKDPNPPAVGGQQQMPTAYPQEQPLAYPSQAPPAYSTLHQPYGPGQPVVVTHPGVPQPSAPDGPTVTLPPPEGTTYVTVPMQMFPSEPRIMQCTSCGKNITTEIQKENGDAVWVMVIWICLVTVWCCLWPLAFIPCCIPSLKDTVHSCPECKCTLGKHSPGGAGNL</sequence>
<evidence type="ECO:0000256" key="1">
    <source>
        <dbReference type="ARBA" id="ARBA00004414"/>
    </source>
</evidence>
<dbReference type="RefSeq" id="XP_022092623.1">
    <property type="nucleotide sequence ID" value="XM_022236931.1"/>
</dbReference>
<evidence type="ECO:0000313" key="19">
    <source>
        <dbReference type="RefSeq" id="XP_022092627.1"/>
    </source>
</evidence>
<dbReference type="PROSITE" id="PS51837">
    <property type="entry name" value="LITAF"/>
    <property type="match status" value="1"/>
</dbReference>
<feature type="transmembrane region" description="Helical" evidence="9">
    <location>
        <begin position="115"/>
        <end position="136"/>
    </location>
</feature>
<dbReference type="InterPro" id="IPR006629">
    <property type="entry name" value="LITAF"/>
</dbReference>
<keyword evidence="11" id="KW-1185">Reference proteome</keyword>
<keyword evidence="7 9" id="KW-0472">Membrane</keyword>
<dbReference type="RefSeq" id="XP_022092625.1">
    <property type="nucleotide sequence ID" value="XM_022236933.1"/>
</dbReference>
<feature type="compositionally biased region" description="Pro residues" evidence="8">
    <location>
        <begin position="59"/>
        <end position="75"/>
    </location>
</feature>
<evidence type="ECO:0000256" key="8">
    <source>
        <dbReference type="SAM" id="MobiDB-lite"/>
    </source>
</evidence>
<dbReference type="GeneID" id="110980332"/>
<dbReference type="RefSeq" id="XP_022092627.1">
    <property type="nucleotide sequence ID" value="XM_022236935.1"/>
</dbReference>
<evidence type="ECO:0000313" key="16">
    <source>
        <dbReference type="RefSeq" id="XP_022092623.1"/>
    </source>
</evidence>
<evidence type="ECO:0000256" key="6">
    <source>
        <dbReference type="ARBA" id="ARBA00022833"/>
    </source>
</evidence>
<dbReference type="PANTHER" id="PTHR23292:SF6">
    <property type="entry name" value="FI16602P1-RELATED"/>
    <property type="match status" value="1"/>
</dbReference>
<keyword evidence="6" id="KW-0862">Zinc</keyword>
<feature type="domain" description="LITAF" evidence="10">
    <location>
        <begin position="77"/>
        <end position="164"/>
    </location>
</feature>
<dbReference type="RefSeq" id="XP_022092620.1">
    <property type="nucleotide sequence ID" value="XM_022236928.1"/>
</dbReference>
<dbReference type="GO" id="GO:0031902">
    <property type="term" value="C:late endosome membrane"/>
    <property type="evidence" value="ECO:0007669"/>
    <property type="project" value="UniProtKB-SubCell"/>
</dbReference>
<organism evidence="11 15">
    <name type="scientific">Acanthaster planci</name>
    <name type="common">Crown-of-thorns starfish</name>
    <dbReference type="NCBI Taxonomy" id="133434"/>
    <lineage>
        <taxon>Eukaryota</taxon>
        <taxon>Metazoa</taxon>
        <taxon>Echinodermata</taxon>
        <taxon>Eleutherozoa</taxon>
        <taxon>Asterozoa</taxon>
        <taxon>Asteroidea</taxon>
        <taxon>Valvatacea</taxon>
        <taxon>Valvatida</taxon>
        <taxon>Acanthasteridae</taxon>
        <taxon>Acanthaster</taxon>
    </lineage>
</organism>
<evidence type="ECO:0000256" key="5">
    <source>
        <dbReference type="ARBA" id="ARBA00022723"/>
    </source>
</evidence>
<keyword evidence="9" id="KW-0812">Transmembrane</keyword>
<evidence type="ECO:0000256" key="3">
    <source>
        <dbReference type="ARBA" id="ARBA00004630"/>
    </source>
</evidence>
<accession>A0A8B7YJ27</accession>
<keyword evidence="9" id="KW-1133">Transmembrane helix</keyword>
<dbReference type="GO" id="GO:0008270">
    <property type="term" value="F:zinc ion binding"/>
    <property type="evidence" value="ECO:0007669"/>
    <property type="project" value="TreeGrafter"/>
</dbReference>
<evidence type="ECO:0000313" key="15">
    <source>
        <dbReference type="RefSeq" id="XP_022092622.1"/>
    </source>
</evidence>
<comment type="subcellular location">
    <subcellularLocation>
        <location evidence="2">Endosome membrane</location>
        <topology evidence="2">Peripheral membrane protein</topology>
    </subcellularLocation>
    <subcellularLocation>
        <location evidence="1">Late endosome membrane</location>
    </subcellularLocation>
    <subcellularLocation>
        <location evidence="3">Lysosome membrane</location>
        <topology evidence="3">Peripheral membrane protein</topology>
        <orientation evidence="3">Cytoplasmic side</orientation>
    </subcellularLocation>
</comment>
<dbReference type="Pfam" id="PF10601">
    <property type="entry name" value="zf-LITAF-like"/>
    <property type="match status" value="1"/>
</dbReference>
<dbReference type="InterPro" id="IPR037519">
    <property type="entry name" value="LITAF_fam"/>
</dbReference>
<dbReference type="PANTHER" id="PTHR23292">
    <property type="entry name" value="LIPOPOLYSACCHARIDE-INDUCED TUMOR NECROSIS FACTOR-ALPHA FACTOR"/>
    <property type="match status" value="1"/>
</dbReference>
<dbReference type="OrthoDB" id="4713066at2759"/>
<evidence type="ECO:0000256" key="9">
    <source>
        <dbReference type="SAM" id="Phobius"/>
    </source>
</evidence>
<evidence type="ECO:0000313" key="14">
    <source>
        <dbReference type="RefSeq" id="XP_022092621.1"/>
    </source>
</evidence>
<proteinExistence type="inferred from homology"/>
<gene>
    <name evidence="12 13 14 15 16 17 18 19" type="primary">LOC110980332</name>
</gene>